<evidence type="ECO:0000256" key="1">
    <source>
        <dbReference type="ARBA" id="ARBA00023015"/>
    </source>
</evidence>
<dbReference type="Gene3D" id="3.40.1410.10">
    <property type="entry name" value="Chorismate lyase-like"/>
    <property type="match status" value="1"/>
</dbReference>
<evidence type="ECO:0000256" key="3">
    <source>
        <dbReference type="ARBA" id="ARBA00023163"/>
    </source>
</evidence>
<evidence type="ECO:0000256" key="2">
    <source>
        <dbReference type="ARBA" id="ARBA00023125"/>
    </source>
</evidence>
<keyword evidence="3" id="KW-0804">Transcription</keyword>
<dbReference type="SUPFAM" id="SSF46785">
    <property type="entry name" value="Winged helix' DNA-binding domain"/>
    <property type="match status" value="1"/>
</dbReference>
<sequence>MISENEFRKAPVYLQIREAIYNKIISGEYKAGEKLPAEEKLAEEYGVSRMTVNKALMGLVSREYLTRIQGSGTYVSKMRREGTKTRGMSFRDSLTKKGFKVDTIVLEKKLVTPNKEVAEILNISITSRVMFLKRLRKVHENPIVVQESYLSSKVSEKLFNVDYNQYSLYDSLKEICQTEIVRAKDTVEAKAATGEVCDWLEAEEGFPVLVARRVAYDAENDPIELSNSIYRSDQYVLEIEYK</sequence>
<dbReference type="InterPro" id="IPR036390">
    <property type="entry name" value="WH_DNA-bd_sf"/>
</dbReference>
<evidence type="ECO:0000313" key="5">
    <source>
        <dbReference type="EMBL" id="VUW94154.1"/>
    </source>
</evidence>
<dbReference type="PRINTS" id="PR00035">
    <property type="entry name" value="HTHGNTR"/>
</dbReference>
<dbReference type="SMART" id="SM00866">
    <property type="entry name" value="UTRA"/>
    <property type="match status" value="1"/>
</dbReference>
<dbReference type="GO" id="GO:0045892">
    <property type="term" value="P:negative regulation of DNA-templated transcription"/>
    <property type="evidence" value="ECO:0007669"/>
    <property type="project" value="TreeGrafter"/>
</dbReference>
<dbReference type="Gene3D" id="1.10.10.10">
    <property type="entry name" value="Winged helix-like DNA-binding domain superfamily/Winged helix DNA-binding domain"/>
    <property type="match status" value="1"/>
</dbReference>
<dbReference type="InterPro" id="IPR000524">
    <property type="entry name" value="Tscrpt_reg_HTH_GntR"/>
</dbReference>
<accession>A0A564SG87</accession>
<keyword evidence="2" id="KW-0238">DNA-binding</keyword>
<dbReference type="PANTHER" id="PTHR44846:SF1">
    <property type="entry name" value="MANNOSYL-D-GLYCERATE TRANSPORT_METABOLISM SYSTEM REPRESSOR MNGR-RELATED"/>
    <property type="match status" value="1"/>
</dbReference>
<dbReference type="PROSITE" id="PS50949">
    <property type="entry name" value="HTH_GNTR"/>
    <property type="match status" value="1"/>
</dbReference>
<dbReference type="Proteomes" id="UP000398619">
    <property type="component" value="Unassembled WGS sequence"/>
</dbReference>
<protein>
    <submittedName>
        <fullName evidence="5">HTH-type transcriptional repressor YvoA</fullName>
    </submittedName>
</protein>
<dbReference type="AlphaFoldDB" id="A0A564SG87"/>
<dbReference type="Pfam" id="PF00392">
    <property type="entry name" value="GntR"/>
    <property type="match status" value="1"/>
</dbReference>
<dbReference type="SUPFAM" id="SSF64288">
    <property type="entry name" value="Chorismate lyase-like"/>
    <property type="match status" value="1"/>
</dbReference>
<evidence type="ECO:0000259" key="4">
    <source>
        <dbReference type="PROSITE" id="PS50949"/>
    </source>
</evidence>
<gene>
    <name evidence="5" type="primary">yvoA_1</name>
    <name evidence="5" type="ORF">DLSSTS7063_00569</name>
</gene>
<proteinExistence type="predicted"/>
<dbReference type="EMBL" id="CABHNM010000016">
    <property type="protein sequence ID" value="VUW94154.1"/>
    <property type="molecule type" value="Genomic_DNA"/>
</dbReference>
<dbReference type="SMART" id="SM00345">
    <property type="entry name" value="HTH_GNTR"/>
    <property type="match status" value="1"/>
</dbReference>
<dbReference type="CDD" id="cd07377">
    <property type="entry name" value="WHTH_GntR"/>
    <property type="match status" value="1"/>
</dbReference>
<dbReference type="GO" id="GO:0003677">
    <property type="term" value="F:DNA binding"/>
    <property type="evidence" value="ECO:0007669"/>
    <property type="project" value="UniProtKB-KW"/>
</dbReference>
<dbReference type="InterPro" id="IPR028978">
    <property type="entry name" value="Chorismate_lyase_/UTRA_dom_sf"/>
</dbReference>
<reference evidence="5 6" key="1">
    <citation type="submission" date="2019-07" db="EMBL/GenBank/DDBJ databases">
        <authorList>
            <person name="Hibberd C M."/>
            <person name="Gehrig L. J."/>
            <person name="Chang H.-W."/>
            <person name="Venkatesh S."/>
        </authorList>
    </citation>
    <scope>NUCLEOTIDE SEQUENCE [LARGE SCALE GENOMIC DNA]</scope>
    <source>
        <strain evidence="5">Dorea_longicatena_SSTS_Bg7063</strain>
    </source>
</reference>
<dbReference type="InterPro" id="IPR011663">
    <property type="entry name" value="UTRA"/>
</dbReference>
<dbReference type="FunFam" id="1.10.10.10:FF:000079">
    <property type="entry name" value="GntR family transcriptional regulator"/>
    <property type="match status" value="1"/>
</dbReference>
<dbReference type="PANTHER" id="PTHR44846">
    <property type="entry name" value="MANNOSYL-D-GLYCERATE TRANSPORT/METABOLISM SYSTEM REPRESSOR MNGR-RELATED"/>
    <property type="match status" value="1"/>
</dbReference>
<dbReference type="RefSeq" id="WP_186290152.1">
    <property type="nucleotide sequence ID" value="NZ_CABHNM010000016.1"/>
</dbReference>
<keyword evidence="1" id="KW-0805">Transcription regulation</keyword>
<dbReference type="Pfam" id="PF07702">
    <property type="entry name" value="UTRA"/>
    <property type="match status" value="1"/>
</dbReference>
<evidence type="ECO:0000313" key="6">
    <source>
        <dbReference type="Proteomes" id="UP000398619"/>
    </source>
</evidence>
<dbReference type="GO" id="GO:0003700">
    <property type="term" value="F:DNA-binding transcription factor activity"/>
    <property type="evidence" value="ECO:0007669"/>
    <property type="project" value="InterPro"/>
</dbReference>
<organism evidence="5 6">
    <name type="scientific">Dorea longicatena</name>
    <dbReference type="NCBI Taxonomy" id="88431"/>
    <lineage>
        <taxon>Bacteria</taxon>
        <taxon>Bacillati</taxon>
        <taxon>Bacillota</taxon>
        <taxon>Clostridia</taxon>
        <taxon>Lachnospirales</taxon>
        <taxon>Lachnospiraceae</taxon>
        <taxon>Dorea</taxon>
    </lineage>
</organism>
<dbReference type="InterPro" id="IPR050679">
    <property type="entry name" value="Bact_HTH_transcr_reg"/>
</dbReference>
<dbReference type="InterPro" id="IPR036388">
    <property type="entry name" value="WH-like_DNA-bd_sf"/>
</dbReference>
<name>A0A564SG87_9FIRM</name>
<feature type="domain" description="HTH gntR-type" evidence="4">
    <location>
        <begin position="10"/>
        <end position="78"/>
    </location>
</feature>